<evidence type="ECO:0000259" key="7">
    <source>
        <dbReference type="PROSITE" id="PS50850"/>
    </source>
</evidence>
<evidence type="ECO:0000313" key="8">
    <source>
        <dbReference type="EMBL" id="MEE1865837.1"/>
    </source>
</evidence>
<proteinExistence type="predicted"/>
<evidence type="ECO:0000256" key="1">
    <source>
        <dbReference type="ARBA" id="ARBA00004651"/>
    </source>
</evidence>
<gene>
    <name evidence="8" type="ORF">V0R53_05450</name>
</gene>
<organism evidence="8 9">
    <name type="scientific">Pseudomonas auratipiscis</name>
    <dbReference type="NCBI Taxonomy" id="3115853"/>
    <lineage>
        <taxon>Bacteria</taxon>
        <taxon>Pseudomonadati</taxon>
        <taxon>Pseudomonadota</taxon>
        <taxon>Gammaproteobacteria</taxon>
        <taxon>Pseudomonadales</taxon>
        <taxon>Pseudomonadaceae</taxon>
        <taxon>Pseudomonas</taxon>
    </lineage>
</organism>
<sequence>MTAQVHDVSDVLGTLEAGEMPAYWSSIFAMSLCVFALIASEFMPVSLLTPIASDLHVSEGLAGYGIAISGSFAVLTSLAISRLAGSMDRKLLLLMLTGIMCVSGLVVGVAPNYTVYMIGRALIGVVIGGFWSMSAAMAVRLVPPHSVPKALAIFNGGNALATVVAAPLGSYLGSVIGWRGAFFCLIPVAIIALIWQWVSLPAMPAAPRKAGAGNFFRLLKSPLIGFGMLSVGIFFMGQFVLFTYLRPFLETVTGVDVSMLSMILLVIGVAGFVGTILIGTVLKTGMYRVLIGIPLLMAALALSLIVLGGEVVAAFVLLGLWGLIATAAPVGWWSWLAKSVPRDAEAGGGLMVAVIQLSIALGSTLGGLLFDGSGYRITFLASAILLILAAVMAFFTSRNQMGRL</sequence>
<evidence type="ECO:0000256" key="3">
    <source>
        <dbReference type="ARBA" id="ARBA00022692"/>
    </source>
</evidence>
<feature type="transmembrane region" description="Helical" evidence="6">
    <location>
        <begin position="257"/>
        <end position="282"/>
    </location>
</feature>
<keyword evidence="2" id="KW-1003">Cell membrane</keyword>
<comment type="caution">
    <text evidence="8">The sequence shown here is derived from an EMBL/GenBank/DDBJ whole genome shotgun (WGS) entry which is preliminary data.</text>
</comment>
<evidence type="ECO:0000313" key="9">
    <source>
        <dbReference type="Proteomes" id="UP001307839"/>
    </source>
</evidence>
<dbReference type="PROSITE" id="PS50850">
    <property type="entry name" value="MFS"/>
    <property type="match status" value="1"/>
</dbReference>
<dbReference type="Pfam" id="PF07690">
    <property type="entry name" value="MFS_1"/>
    <property type="match status" value="1"/>
</dbReference>
<keyword evidence="4 6" id="KW-1133">Transmembrane helix</keyword>
<dbReference type="InterPro" id="IPR036259">
    <property type="entry name" value="MFS_trans_sf"/>
</dbReference>
<feature type="transmembrane region" description="Helical" evidence="6">
    <location>
        <begin position="313"/>
        <end position="336"/>
    </location>
</feature>
<dbReference type="InterPro" id="IPR020846">
    <property type="entry name" value="MFS_dom"/>
</dbReference>
<dbReference type="EMBL" id="JAZDQP010000003">
    <property type="protein sequence ID" value="MEE1865837.1"/>
    <property type="molecule type" value="Genomic_DNA"/>
</dbReference>
<feature type="transmembrane region" description="Helical" evidence="6">
    <location>
        <begin position="92"/>
        <end position="111"/>
    </location>
</feature>
<keyword evidence="3 6" id="KW-0812">Transmembrane</keyword>
<feature type="transmembrane region" description="Helical" evidence="6">
    <location>
        <begin position="117"/>
        <end position="139"/>
    </location>
</feature>
<comment type="subcellular location">
    <subcellularLocation>
        <location evidence="1">Cell membrane</location>
        <topology evidence="1">Multi-pass membrane protein</topology>
    </subcellularLocation>
</comment>
<dbReference type="InterPro" id="IPR011701">
    <property type="entry name" value="MFS"/>
</dbReference>
<feature type="transmembrane region" description="Helical" evidence="6">
    <location>
        <begin position="223"/>
        <end position="245"/>
    </location>
</feature>
<evidence type="ECO:0000256" key="6">
    <source>
        <dbReference type="SAM" id="Phobius"/>
    </source>
</evidence>
<feature type="transmembrane region" description="Helical" evidence="6">
    <location>
        <begin position="60"/>
        <end position="80"/>
    </location>
</feature>
<reference evidence="8 9" key="1">
    <citation type="submission" date="2024-01" db="EMBL/GenBank/DDBJ databases">
        <title>Unpublished Manusciprt.</title>
        <authorList>
            <person name="Duman M."/>
            <person name="Valdes E.G."/>
            <person name="Ajmi N."/>
            <person name="Altun S."/>
            <person name="Saticioglu I.B."/>
        </authorList>
    </citation>
    <scope>NUCLEOTIDE SEQUENCE [LARGE SCALE GENOMIC DNA]</scope>
    <source>
        <strain evidence="8 9">120P</strain>
    </source>
</reference>
<dbReference type="Proteomes" id="UP001307839">
    <property type="component" value="Unassembled WGS sequence"/>
</dbReference>
<dbReference type="CDD" id="cd17324">
    <property type="entry name" value="MFS_NepI_like"/>
    <property type="match status" value="1"/>
</dbReference>
<evidence type="ECO:0000256" key="2">
    <source>
        <dbReference type="ARBA" id="ARBA00022475"/>
    </source>
</evidence>
<accession>A0AB35WN79</accession>
<dbReference type="SUPFAM" id="SSF103473">
    <property type="entry name" value="MFS general substrate transporter"/>
    <property type="match status" value="1"/>
</dbReference>
<evidence type="ECO:0000256" key="5">
    <source>
        <dbReference type="ARBA" id="ARBA00023136"/>
    </source>
</evidence>
<feature type="transmembrane region" description="Helical" evidence="6">
    <location>
        <begin position="289"/>
        <end position="307"/>
    </location>
</feature>
<feature type="transmembrane region" description="Helical" evidence="6">
    <location>
        <begin position="151"/>
        <end position="172"/>
    </location>
</feature>
<feature type="transmembrane region" description="Helical" evidence="6">
    <location>
        <begin position="178"/>
        <end position="202"/>
    </location>
</feature>
<dbReference type="PANTHER" id="PTHR43124">
    <property type="entry name" value="PURINE EFFLUX PUMP PBUE"/>
    <property type="match status" value="1"/>
</dbReference>
<feature type="domain" description="Major facilitator superfamily (MFS) profile" evidence="7">
    <location>
        <begin position="26"/>
        <end position="401"/>
    </location>
</feature>
<keyword evidence="5 6" id="KW-0472">Membrane</keyword>
<feature type="transmembrane region" description="Helical" evidence="6">
    <location>
        <begin position="21"/>
        <end position="40"/>
    </location>
</feature>
<feature type="transmembrane region" description="Helical" evidence="6">
    <location>
        <begin position="348"/>
        <end position="369"/>
    </location>
</feature>
<protein>
    <submittedName>
        <fullName evidence="8">MFS transporter</fullName>
    </submittedName>
</protein>
<dbReference type="RefSeq" id="WP_330078983.1">
    <property type="nucleotide sequence ID" value="NZ_JAZDCU010000003.1"/>
</dbReference>
<dbReference type="GO" id="GO:0022857">
    <property type="term" value="F:transmembrane transporter activity"/>
    <property type="evidence" value="ECO:0007669"/>
    <property type="project" value="InterPro"/>
</dbReference>
<evidence type="ECO:0000256" key="4">
    <source>
        <dbReference type="ARBA" id="ARBA00022989"/>
    </source>
</evidence>
<dbReference type="GO" id="GO:0005886">
    <property type="term" value="C:plasma membrane"/>
    <property type="evidence" value="ECO:0007669"/>
    <property type="project" value="UniProtKB-SubCell"/>
</dbReference>
<name>A0AB35WN79_9PSED</name>
<dbReference type="InterPro" id="IPR050189">
    <property type="entry name" value="MFS_Efflux_Transporters"/>
</dbReference>
<dbReference type="Gene3D" id="1.20.1250.20">
    <property type="entry name" value="MFS general substrate transporter like domains"/>
    <property type="match status" value="1"/>
</dbReference>
<keyword evidence="9" id="KW-1185">Reference proteome</keyword>
<dbReference type="AlphaFoldDB" id="A0AB35WN79"/>
<dbReference type="PANTHER" id="PTHR43124:SF5">
    <property type="entry name" value="PURINE RIBONUCLEOSIDE EFFLUX PUMP NEPI"/>
    <property type="match status" value="1"/>
</dbReference>
<feature type="transmembrane region" description="Helical" evidence="6">
    <location>
        <begin position="375"/>
        <end position="395"/>
    </location>
</feature>